<evidence type="ECO:0000313" key="1">
    <source>
        <dbReference type="EMBL" id="KXA89557.1"/>
    </source>
</evidence>
<comment type="caution">
    <text evidence="1">The sequence shown here is derived from an EMBL/GenBank/DDBJ whole genome shotgun (WGS) entry which is preliminary data.</text>
</comment>
<keyword evidence="2" id="KW-1185">Reference proteome</keyword>
<dbReference type="AlphaFoldDB" id="A0A133U5T9"/>
<dbReference type="EMBL" id="LHXK01000031">
    <property type="protein sequence ID" value="KXA89557.1"/>
    <property type="molecule type" value="Genomic_DNA"/>
</dbReference>
<gene>
    <name evidence="1" type="ORF">AKJ61_02625</name>
</gene>
<proteinExistence type="predicted"/>
<dbReference type="Proteomes" id="UP000070184">
    <property type="component" value="Unassembled WGS sequence"/>
</dbReference>
<evidence type="ECO:0000313" key="2">
    <source>
        <dbReference type="Proteomes" id="UP000070184"/>
    </source>
</evidence>
<organism evidence="1 2">
    <name type="scientific">candidate division MSBL1 archaeon SCGC-AAA259B11</name>
    <dbReference type="NCBI Taxonomy" id="1698260"/>
    <lineage>
        <taxon>Archaea</taxon>
        <taxon>Methanobacteriati</taxon>
        <taxon>Methanobacteriota</taxon>
        <taxon>candidate division MSBL1</taxon>
    </lineage>
</organism>
<name>A0A133U5T9_9EURY</name>
<protein>
    <submittedName>
        <fullName evidence="1">Uncharacterized protein</fullName>
    </submittedName>
</protein>
<accession>A0A133U5T9</accession>
<reference evidence="1 2" key="1">
    <citation type="journal article" date="2016" name="Sci. Rep.">
        <title>Metabolic traits of an uncultured archaeal lineage -MSBL1- from brine pools of the Red Sea.</title>
        <authorList>
            <person name="Mwirichia R."/>
            <person name="Alam I."/>
            <person name="Rashid M."/>
            <person name="Vinu M."/>
            <person name="Ba-Alawi W."/>
            <person name="Anthony Kamau A."/>
            <person name="Kamanda Ngugi D."/>
            <person name="Goker M."/>
            <person name="Klenk H.P."/>
            <person name="Bajic V."/>
            <person name="Stingl U."/>
        </authorList>
    </citation>
    <scope>NUCLEOTIDE SEQUENCE [LARGE SCALE GENOMIC DNA]</scope>
    <source>
        <strain evidence="1">SCGC-AAA259B11</strain>
    </source>
</reference>
<sequence length="86" mass="9881">MYNFIGAIIISERILKKIDPFSFQHGDGLSNEPSLLTCLHGARPVAFSKFSKENSPHINVFGPLQLGIERYQNIKTYLVWFDELLR</sequence>